<sequence>MGNVFGVLPRIEYPVTEEFESMLFNQLTYVVSLFCLAILSVINVAVVGYDQTIVLSSDFNATQSFWYHAIIKPPEPGTLCEPHVFNVGDTLVTNASIFEWKILAITRPNAGKSGVAYSGTTLDSCDVAQMSFYGDLRTWSLEIVAYSACRGSDDLEVIAYTSFSLSPLPGRRGILPRNDKVAQADQALGDLLITATDDMGFRAWDAFLRSNRTGAVAFSLSADFEFCPPAMGLINGNPQPCAMNPPHFNLTAANAITANLDLYQDSSFPLSITKTHLTLDDMITPPINNILHLALAAIRIDLGNPSPNNFLTHPESLNQTLTATFPKTPFTSQAQSLLYTTLNEKHFVKESLDSDDLPIFSIHGPSTVQAVYVCKFMKRKKTGNLIITVFVATVSMFTSGWAVFILIARYFEG</sequence>
<dbReference type="AlphaFoldDB" id="A0A8H6I6R6"/>
<dbReference type="EMBL" id="JACGCI010000014">
    <property type="protein sequence ID" value="KAF6759960.1"/>
    <property type="molecule type" value="Genomic_DNA"/>
</dbReference>
<feature type="transmembrane region" description="Helical" evidence="1">
    <location>
        <begin position="385"/>
        <end position="411"/>
    </location>
</feature>
<keyword evidence="3" id="KW-1185">Reference proteome</keyword>
<comment type="caution">
    <text evidence="2">The sequence shown here is derived from an EMBL/GenBank/DDBJ whole genome shotgun (WGS) entry which is preliminary data.</text>
</comment>
<proteinExistence type="predicted"/>
<keyword evidence="1" id="KW-1133">Transmembrane helix</keyword>
<evidence type="ECO:0000313" key="3">
    <source>
        <dbReference type="Proteomes" id="UP000521943"/>
    </source>
</evidence>
<keyword evidence="1" id="KW-0812">Transmembrane</keyword>
<gene>
    <name evidence="2" type="ORF">DFP72DRAFT_1063691</name>
</gene>
<feature type="transmembrane region" description="Helical" evidence="1">
    <location>
        <begin position="27"/>
        <end position="49"/>
    </location>
</feature>
<accession>A0A8H6I6R6</accession>
<organism evidence="2 3">
    <name type="scientific">Ephemerocybe angulata</name>
    <dbReference type="NCBI Taxonomy" id="980116"/>
    <lineage>
        <taxon>Eukaryota</taxon>
        <taxon>Fungi</taxon>
        <taxon>Dikarya</taxon>
        <taxon>Basidiomycota</taxon>
        <taxon>Agaricomycotina</taxon>
        <taxon>Agaricomycetes</taxon>
        <taxon>Agaricomycetidae</taxon>
        <taxon>Agaricales</taxon>
        <taxon>Agaricineae</taxon>
        <taxon>Psathyrellaceae</taxon>
        <taxon>Ephemerocybe</taxon>
    </lineage>
</organism>
<dbReference type="Proteomes" id="UP000521943">
    <property type="component" value="Unassembled WGS sequence"/>
</dbReference>
<dbReference type="OrthoDB" id="2564485at2759"/>
<keyword evidence="1" id="KW-0472">Membrane</keyword>
<protein>
    <recommendedName>
        <fullName evidence="4">Transmembrane protein</fullName>
    </recommendedName>
</protein>
<evidence type="ECO:0000256" key="1">
    <source>
        <dbReference type="SAM" id="Phobius"/>
    </source>
</evidence>
<evidence type="ECO:0008006" key="4">
    <source>
        <dbReference type="Google" id="ProtNLM"/>
    </source>
</evidence>
<name>A0A8H6I6R6_9AGAR</name>
<evidence type="ECO:0000313" key="2">
    <source>
        <dbReference type="EMBL" id="KAF6759960.1"/>
    </source>
</evidence>
<reference evidence="2 3" key="1">
    <citation type="submission" date="2020-07" db="EMBL/GenBank/DDBJ databases">
        <title>Comparative genomics of pyrophilous fungi reveals a link between fire events and developmental genes.</title>
        <authorList>
            <consortium name="DOE Joint Genome Institute"/>
            <person name="Steindorff A.S."/>
            <person name="Carver A."/>
            <person name="Calhoun S."/>
            <person name="Stillman K."/>
            <person name="Liu H."/>
            <person name="Lipzen A."/>
            <person name="Pangilinan J."/>
            <person name="Labutti K."/>
            <person name="Bruns T.D."/>
            <person name="Grigoriev I.V."/>
        </authorList>
    </citation>
    <scope>NUCLEOTIDE SEQUENCE [LARGE SCALE GENOMIC DNA]</scope>
    <source>
        <strain evidence="2 3">CBS 144469</strain>
    </source>
</reference>